<keyword evidence="1" id="KW-0732">Signal</keyword>
<feature type="signal peptide" evidence="1">
    <location>
        <begin position="1"/>
        <end position="26"/>
    </location>
</feature>
<sequence length="171" mass="18681">MTIMQQTVLRLVSFFSVFVLSLSLSACGNAISAEERADYEKIGEAVKASGLNGDSQKEFEQKFAAARNNEEVSAVAFEAAEKLEIMASQLKAFQPQSEKGTIMHGHFLRGSSKGAALMRRFAEADGNDTQALKEIEAELETANQEIEQGLVLFIEMTARNILQTATDQNGK</sequence>
<dbReference type="RefSeq" id="WP_085360626.1">
    <property type="nucleotide sequence ID" value="NZ_CP091509.1"/>
</dbReference>
<proteinExistence type="predicted"/>
<protein>
    <submittedName>
        <fullName evidence="2">Uncharacterized protein</fullName>
    </submittedName>
</protein>
<organism evidence="2 4">
    <name type="scientific">Neisseria dumasiana</name>
    <dbReference type="NCBI Taxonomy" id="1931275"/>
    <lineage>
        <taxon>Bacteria</taxon>
        <taxon>Pseudomonadati</taxon>
        <taxon>Pseudomonadota</taxon>
        <taxon>Betaproteobacteria</taxon>
        <taxon>Neisseriales</taxon>
        <taxon>Neisseriaceae</taxon>
        <taxon>Neisseria</taxon>
    </lineage>
</organism>
<evidence type="ECO:0000313" key="5">
    <source>
        <dbReference type="Proteomes" id="UP000193346"/>
    </source>
</evidence>
<dbReference type="EMBL" id="MTAC01000044">
    <property type="protein sequence ID" value="OSI28731.1"/>
    <property type="molecule type" value="Genomic_DNA"/>
</dbReference>
<dbReference type="Proteomes" id="UP000193346">
    <property type="component" value="Unassembled WGS sequence"/>
</dbReference>
<reference evidence="2 5" key="2">
    <citation type="submission" date="2017-01" db="EMBL/GenBank/DDBJ databases">
        <authorList>
            <person name="Wolfgang W.J."/>
            <person name="Cole J."/>
            <person name="Wroblewski D."/>
            <person name="Mcginnis J."/>
            <person name="Musser K.A."/>
        </authorList>
    </citation>
    <scope>NUCLEOTIDE SEQUENCE</scope>
    <source>
        <strain evidence="2">124861</strain>
        <strain evidence="3 5">93087</strain>
    </source>
</reference>
<accession>A0A1X3DAI5</accession>
<dbReference type="EMBL" id="MTAB01000038">
    <property type="protein sequence ID" value="OSI16742.1"/>
    <property type="molecule type" value="Genomic_DNA"/>
</dbReference>
<dbReference type="Proteomes" id="UP000193303">
    <property type="component" value="Unassembled WGS sequence"/>
</dbReference>
<feature type="chain" id="PRO_5012304357" evidence="1">
    <location>
        <begin position="27"/>
        <end position="171"/>
    </location>
</feature>
<evidence type="ECO:0000256" key="1">
    <source>
        <dbReference type="SAM" id="SignalP"/>
    </source>
</evidence>
<reference evidence="4" key="1">
    <citation type="submission" date="2017-01" db="EMBL/GenBank/DDBJ databases">
        <authorList>
            <person name="Mah S.A."/>
            <person name="Swanson W.J."/>
            <person name="Moy G.W."/>
            <person name="Vacquier V.D."/>
        </authorList>
    </citation>
    <scope>NUCLEOTIDE SEQUENCE [LARGE SCALE GENOMIC DNA]</scope>
    <source>
        <strain evidence="4">124861</strain>
    </source>
</reference>
<keyword evidence="5" id="KW-1185">Reference proteome</keyword>
<evidence type="ECO:0000313" key="3">
    <source>
        <dbReference type="EMBL" id="OSI28731.1"/>
    </source>
</evidence>
<dbReference type="AlphaFoldDB" id="A0A1X3DAI5"/>
<name>A0A1X3DAI5_9NEIS</name>
<gene>
    <name evidence="2" type="ORF">BV912_11350</name>
    <name evidence="3" type="ORF">BV913_11620</name>
</gene>
<evidence type="ECO:0000313" key="2">
    <source>
        <dbReference type="EMBL" id="OSI16742.1"/>
    </source>
</evidence>
<evidence type="ECO:0000313" key="4">
    <source>
        <dbReference type="Proteomes" id="UP000193303"/>
    </source>
</evidence>
<comment type="caution">
    <text evidence="2">The sequence shown here is derived from an EMBL/GenBank/DDBJ whole genome shotgun (WGS) entry which is preliminary data.</text>
</comment>